<protein>
    <recommendedName>
        <fullName evidence="4">DUF695 domain containing protein</fullName>
    </recommendedName>
</protein>
<comment type="caution">
    <text evidence="2">The sequence shown here is derived from an EMBL/GenBank/DDBJ whole genome shotgun (WGS) entry which is preliminary data.</text>
</comment>
<gene>
    <name evidence="1" type="ORF">KZH69_19630</name>
    <name evidence="2" type="ORF">KZH69_19685</name>
</gene>
<evidence type="ECO:0000313" key="3">
    <source>
        <dbReference type="Proteomes" id="UP000812031"/>
    </source>
</evidence>
<dbReference type="EMBL" id="JAHWYN010000033">
    <property type="protein sequence ID" value="MBW4362696.1"/>
    <property type="molecule type" value="Genomic_DNA"/>
</dbReference>
<dbReference type="EMBL" id="JAHWYN010000033">
    <property type="protein sequence ID" value="MBW4362707.1"/>
    <property type="molecule type" value="Genomic_DNA"/>
</dbReference>
<dbReference type="Proteomes" id="UP000812031">
    <property type="component" value="Unassembled WGS sequence"/>
</dbReference>
<organism evidence="2 3">
    <name type="scientific">Flavobacterium taihuense</name>
    <dbReference type="NCBI Taxonomy" id="2857508"/>
    <lineage>
        <taxon>Bacteria</taxon>
        <taxon>Pseudomonadati</taxon>
        <taxon>Bacteroidota</taxon>
        <taxon>Flavobacteriia</taxon>
        <taxon>Flavobacteriales</taxon>
        <taxon>Flavobacteriaceae</taxon>
        <taxon>Flavobacterium</taxon>
    </lineage>
</organism>
<accession>A0ABS6Y259</accession>
<evidence type="ECO:0000313" key="2">
    <source>
        <dbReference type="EMBL" id="MBW4362707.1"/>
    </source>
</evidence>
<name>A0ABS6Y259_9FLAO</name>
<dbReference type="RefSeq" id="WP_219319173.1">
    <property type="nucleotide sequence ID" value="NZ_JAHWYN010000033.1"/>
</dbReference>
<evidence type="ECO:0000313" key="1">
    <source>
        <dbReference type="EMBL" id="MBW4362696.1"/>
    </source>
</evidence>
<sequence>MNDKPNWLKILEHYCFVENKTGLTLPFVIGSNVFSNEFEENDISSLLYEIRNNEYKKVILKYCGTIKHFILSVSPDLLSGSQYNKKEYDNLIIIQTNGLSGIDDFEDIITVMNLDYAEKIKNREFSIVDNNWGFYSPKEEEMIKEIFKSN</sequence>
<evidence type="ECO:0008006" key="4">
    <source>
        <dbReference type="Google" id="ProtNLM"/>
    </source>
</evidence>
<proteinExistence type="predicted"/>
<reference evidence="2 3" key="1">
    <citation type="submission" date="2021-07" db="EMBL/GenBank/DDBJ databases">
        <title>Flavobacterium sp. nov. isolated from sediment on the Taihu Lake.</title>
        <authorList>
            <person name="Qu J.-H."/>
        </authorList>
    </citation>
    <scope>NUCLEOTIDE SEQUENCE [LARGE SCALE GENOMIC DNA]</scope>
    <source>
        <strain evidence="2 3">NAS39</strain>
    </source>
</reference>
<keyword evidence="3" id="KW-1185">Reference proteome</keyword>